<dbReference type="Proteomes" id="UP000062788">
    <property type="component" value="Unassembled WGS sequence"/>
</dbReference>
<dbReference type="Gene3D" id="3.30.450.40">
    <property type="match status" value="1"/>
</dbReference>
<dbReference type="InterPro" id="IPR050707">
    <property type="entry name" value="HTH_MetabolicPath_Reg"/>
</dbReference>
<dbReference type="GO" id="GO:0003677">
    <property type="term" value="F:DNA binding"/>
    <property type="evidence" value="ECO:0007669"/>
    <property type="project" value="UniProtKB-KW"/>
</dbReference>
<gene>
    <name evidence="6" type="ORF">WS67_06075</name>
</gene>
<dbReference type="InterPro" id="IPR029016">
    <property type="entry name" value="GAF-like_dom_sf"/>
</dbReference>
<dbReference type="GO" id="GO:0045892">
    <property type="term" value="P:negative regulation of DNA-templated transcription"/>
    <property type="evidence" value="ECO:0007669"/>
    <property type="project" value="TreeGrafter"/>
</dbReference>
<dbReference type="PROSITE" id="PS51078">
    <property type="entry name" value="ICLR_ED"/>
    <property type="match status" value="1"/>
</dbReference>
<evidence type="ECO:0000256" key="2">
    <source>
        <dbReference type="ARBA" id="ARBA00023125"/>
    </source>
</evidence>
<proteinExistence type="predicted"/>
<dbReference type="InterPro" id="IPR014757">
    <property type="entry name" value="Tscrpt_reg_IclR_C"/>
</dbReference>
<name>A0A118DQJ2_9BURK</name>
<sequence length="275" mass="29610">MTARSNAQSVPRERESTSDEIIALARGLAVLRHVAAADAPASNRELAELTGIPKPTVSRITATLVNTGFLYQLPDSERFVLTAAVLELSNGFLRNFDIRARSRPFLVELAEKTSLSVHLAVRDRLDMVAIDVVRPRSAVLVTRLEAGSRMDIARTAVGRAYLATLDADARRELLGALQAAAGDEWPHVVARLNPALELIAHDGYAIAIGEWREELNAIAAGFVAPTGERYAVNCGGAAHQCSADYLRSIAAPALRECIEKIVRETGGASWPNPPS</sequence>
<dbReference type="AlphaFoldDB" id="A0A118DQJ2"/>
<dbReference type="PANTHER" id="PTHR30136">
    <property type="entry name" value="HELIX-TURN-HELIX TRANSCRIPTIONAL REGULATOR, ICLR FAMILY"/>
    <property type="match status" value="1"/>
</dbReference>
<evidence type="ECO:0000256" key="1">
    <source>
        <dbReference type="ARBA" id="ARBA00023015"/>
    </source>
</evidence>
<dbReference type="RefSeq" id="WP_059514104.1">
    <property type="nucleotide sequence ID" value="NZ_LOWA01000014.1"/>
</dbReference>
<dbReference type="SMART" id="SM00346">
    <property type="entry name" value="HTH_ICLR"/>
    <property type="match status" value="1"/>
</dbReference>
<organism evidence="6 7">
    <name type="scientific">Burkholderia singularis</name>
    <dbReference type="NCBI Taxonomy" id="1503053"/>
    <lineage>
        <taxon>Bacteria</taxon>
        <taxon>Pseudomonadati</taxon>
        <taxon>Pseudomonadota</taxon>
        <taxon>Betaproteobacteria</taxon>
        <taxon>Burkholderiales</taxon>
        <taxon>Burkholderiaceae</taxon>
        <taxon>Burkholderia</taxon>
        <taxon>pseudomallei group</taxon>
    </lineage>
</organism>
<keyword evidence="2" id="KW-0238">DNA-binding</keyword>
<dbReference type="SUPFAM" id="SSF55781">
    <property type="entry name" value="GAF domain-like"/>
    <property type="match status" value="1"/>
</dbReference>
<feature type="domain" description="IclR-ED" evidence="5">
    <location>
        <begin position="84"/>
        <end position="267"/>
    </location>
</feature>
<evidence type="ECO:0000313" key="6">
    <source>
        <dbReference type="EMBL" id="KVE29408.1"/>
    </source>
</evidence>
<dbReference type="PANTHER" id="PTHR30136:SF33">
    <property type="entry name" value="TRANSCRIPTIONAL REGULATORY PROTEIN"/>
    <property type="match status" value="1"/>
</dbReference>
<dbReference type="SUPFAM" id="SSF46785">
    <property type="entry name" value="Winged helix' DNA-binding domain"/>
    <property type="match status" value="1"/>
</dbReference>
<dbReference type="OrthoDB" id="9807558at2"/>
<dbReference type="InterPro" id="IPR036388">
    <property type="entry name" value="WH-like_DNA-bd_sf"/>
</dbReference>
<accession>A0A118DQJ2</accession>
<reference evidence="6 7" key="1">
    <citation type="submission" date="2015-11" db="EMBL/GenBank/DDBJ databases">
        <title>Expanding the genomic diversity of Burkholderia species for the development of highly accurate diagnostics.</title>
        <authorList>
            <person name="Sahl J."/>
            <person name="Keim P."/>
            <person name="Wagner D."/>
        </authorList>
    </citation>
    <scope>NUCLEOTIDE SEQUENCE [LARGE SCALE GENOMIC DNA]</scope>
    <source>
        <strain evidence="6 7">TSV85</strain>
    </source>
</reference>
<keyword evidence="7" id="KW-1185">Reference proteome</keyword>
<comment type="caution">
    <text evidence="6">The sequence shown here is derived from an EMBL/GenBank/DDBJ whole genome shotgun (WGS) entry which is preliminary data.</text>
</comment>
<evidence type="ECO:0000313" key="7">
    <source>
        <dbReference type="Proteomes" id="UP000062788"/>
    </source>
</evidence>
<dbReference type="Pfam" id="PF01614">
    <property type="entry name" value="IclR_C"/>
    <property type="match status" value="1"/>
</dbReference>
<evidence type="ECO:0000256" key="3">
    <source>
        <dbReference type="ARBA" id="ARBA00023163"/>
    </source>
</evidence>
<feature type="domain" description="HTH iclR-type" evidence="4">
    <location>
        <begin position="21"/>
        <end position="83"/>
    </location>
</feature>
<dbReference type="Pfam" id="PF09339">
    <property type="entry name" value="HTH_IclR"/>
    <property type="match status" value="1"/>
</dbReference>
<dbReference type="InterPro" id="IPR036390">
    <property type="entry name" value="WH_DNA-bd_sf"/>
</dbReference>
<dbReference type="PROSITE" id="PS51077">
    <property type="entry name" value="HTH_ICLR"/>
    <property type="match status" value="1"/>
</dbReference>
<dbReference type="EMBL" id="LOWA01000014">
    <property type="protein sequence ID" value="KVE29408.1"/>
    <property type="molecule type" value="Genomic_DNA"/>
</dbReference>
<dbReference type="InterPro" id="IPR005471">
    <property type="entry name" value="Tscrpt_reg_IclR_N"/>
</dbReference>
<dbReference type="Gene3D" id="1.10.10.10">
    <property type="entry name" value="Winged helix-like DNA-binding domain superfamily/Winged helix DNA-binding domain"/>
    <property type="match status" value="1"/>
</dbReference>
<evidence type="ECO:0000259" key="5">
    <source>
        <dbReference type="PROSITE" id="PS51078"/>
    </source>
</evidence>
<keyword evidence="3" id="KW-0804">Transcription</keyword>
<protein>
    <submittedName>
        <fullName evidence="6">IclR family transcriptional regulator</fullName>
    </submittedName>
</protein>
<dbReference type="GO" id="GO:0003700">
    <property type="term" value="F:DNA-binding transcription factor activity"/>
    <property type="evidence" value="ECO:0007669"/>
    <property type="project" value="TreeGrafter"/>
</dbReference>
<keyword evidence="1" id="KW-0805">Transcription regulation</keyword>
<evidence type="ECO:0000259" key="4">
    <source>
        <dbReference type="PROSITE" id="PS51077"/>
    </source>
</evidence>